<feature type="binding site" evidence="9">
    <location>
        <position position="218"/>
    </location>
    <ligand>
        <name>Mn(2+)</name>
        <dbReference type="ChEBI" id="CHEBI:29035"/>
    </ligand>
</feature>
<feature type="binding site" evidence="9">
    <location>
        <position position="123"/>
    </location>
    <ligand>
        <name>NADPH</name>
        <dbReference type="ChEBI" id="CHEBI:57783"/>
    </ligand>
</feature>
<dbReference type="Proteomes" id="UP000614200">
    <property type="component" value="Unassembled WGS sequence"/>
</dbReference>
<dbReference type="InterPro" id="IPR013512">
    <property type="entry name" value="DXP_reductoisomerase_N"/>
</dbReference>
<evidence type="ECO:0000256" key="4">
    <source>
        <dbReference type="ARBA" id="ARBA00022857"/>
    </source>
</evidence>
<keyword evidence="14" id="KW-1185">Reference proteome</keyword>
<feature type="binding site" evidence="9">
    <location>
        <position position="218"/>
    </location>
    <ligand>
        <name>1-deoxy-D-xylulose 5-phosphate</name>
        <dbReference type="ChEBI" id="CHEBI:57792"/>
    </ligand>
</feature>
<evidence type="ECO:0000256" key="9">
    <source>
        <dbReference type="HAMAP-Rule" id="MF_00183"/>
    </source>
</evidence>
<dbReference type="InterPro" id="IPR003821">
    <property type="entry name" value="DXP_reductoisomerase"/>
</dbReference>
<feature type="binding site" evidence="9">
    <location>
        <position position="147"/>
    </location>
    <ligand>
        <name>Mn(2+)</name>
        <dbReference type="ChEBI" id="CHEBI:29035"/>
    </ligand>
</feature>
<keyword evidence="5 9" id="KW-0560">Oxidoreductase</keyword>
<dbReference type="SUPFAM" id="SSF69055">
    <property type="entry name" value="1-deoxy-D-xylulose-5-phosphate reductoisomerase, C-terminal domain"/>
    <property type="match status" value="1"/>
</dbReference>
<feature type="domain" description="1-deoxy-D-xylulose 5-phosphate reductoisomerase C-terminal" evidence="11">
    <location>
        <begin position="143"/>
        <end position="226"/>
    </location>
</feature>
<dbReference type="InterPro" id="IPR036169">
    <property type="entry name" value="DXPR_C_sf"/>
</dbReference>
<evidence type="ECO:0000256" key="5">
    <source>
        <dbReference type="ARBA" id="ARBA00023002"/>
    </source>
</evidence>
<proteinExistence type="inferred from homology"/>
<comment type="caution">
    <text evidence="13">The sequence shown here is derived from an EMBL/GenBank/DDBJ whole genome shotgun (WGS) entry which is preliminary data.</text>
</comment>
<sequence>MKKITILGSTGSVGSQALDIIRACGRYDVFAIACNKQDKRVFEQALIHKPKFVVAYDEYAYDVLKVKLEPYDIKVLKGMEGLVEVATHPDVDIVLTSVVGNIGLLPTVKAIEAGKTIALANKETLVTAGELIMPLAARHKVSILPVDSEHSAIFQCLNGEHTKRVEKILLTASGGAFRNYTQDEIRNKKAIEALKHPNWSMGRKITIDSATLMNKGLELIEAKWLFDVNLDQIEVVIHPQSIIHSMVQFEDASVMAQMSTPDMKLPIIYALDYPERHLNHIERVDFFKLKELTFSKPDTERFPCLDIAKTALNRGGIMPTVMNAANEILVQAYLEDRIKFYDISDMVLESMDQFKNEMYLTIDKILEVDLETRRLTLEMLNQRR</sequence>
<comment type="function">
    <text evidence="9">Catalyzes the NADPH-dependent rearrangement and reduction of 1-deoxy-D-xylulose-5-phosphate (DXP) to 2-C-methyl-D-erythritol 4-phosphate (MEP).</text>
</comment>
<dbReference type="Pfam" id="PF13288">
    <property type="entry name" value="DXPR_C"/>
    <property type="match status" value="1"/>
</dbReference>
<feature type="binding site" evidence="9">
    <location>
        <position position="196"/>
    </location>
    <ligand>
        <name>1-deoxy-D-xylulose 5-phosphate</name>
        <dbReference type="ChEBI" id="CHEBI:57792"/>
    </ligand>
</feature>
<feature type="binding site" evidence="9">
    <location>
        <position position="122"/>
    </location>
    <ligand>
        <name>1-deoxy-D-xylulose 5-phosphate</name>
        <dbReference type="ChEBI" id="CHEBI:57792"/>
    </ligand>
</feature>
<dbReference type="InterPro" id="IPR026877">
    <property type="entry name" value="DXPR_C"/>
</dbReference>
<dbReference type="EC" id="1.1.1.267" evidence="9"/>
<evidence type="ECO:0000259" key="10">
    <source>
        <dbReference type="Pfam" id="PF02670"/>
    </source>
</evidence>
<feature type="binding site" evidence="9">
    <location>
        <position position="148"/>
    </location>
    <ligand>
        <name>1-deoxy-D-xylulose 5-phosphate</name>
        <dbReference type="ChEBI" id="CHEBI:57792"/>
    </ligand>
</feature>
<dbReference type="Pfam" id="PF08436">
    <property type="entry name" value="DXP_redisom_C"/>
    <property type="match status" value="1"/>
</dbReference>
<feature type="binding site" evidence="9">
    <location>
        <position position="149"/>
    </location>
    <ligand>
        <name>Mn(2+)</name>
        <dbReference type="ChEBI" id="CHEBI:29035"/>
    </ligand>
</feature>
<dbReference type="SUPFAM" id="SSF51735">
    <property type="entry name" value="NAD(P)-binding Rossmann-fold domains"/>
    <property type="match status" value="1"/>
</dbReference>
<gene>
    <name evidence="9" type="primary">dxr</name>
    <name evidence="13" type="ORF">ISU02_01460</name>
</gene>
<comment type="caution">
    <text evidence="9">Lacks conserved residue(s) required for the propagation of feature annotation.</text>
</comment>
<feature type="binding site" evidence="9">
    <location>
        <position position="173"/>
    </location>
    <ligand>
        <name>1-deoxy-D-xylulose 5-phosphate</name>
        <dbReference type="ChEBI" id="CHEBI:57792"/>
    </ligand>
</feature>
<evidence type="ECO:0000256" key="8">
    <source>
        <dbReference type="ARBA" id="ARBA00048543"/>
    </source>
</evidence>
<evidence type="ECO:0000256" key="1">
    <source>
        <dbReference type="ARBA" id="ARBA00005094"/>
    </source>
</evidence>
<feature type="binding site" evidence="9">
    <location>
        <position position="149"/>
    </location>
    <ligand>
        <name>1-deoxy-D-xylulose 5-phosphate</name>
        <dbReference type="ChEBI" id="CHEBI:57792"/>
    </ligand>
</feature>
<name>A0ABR9ZMS5_9FIRM</name>
<feature type="domain" description="1-deoxy-D-xylulose 5-phosphate reductoisomerase N-terminal" evidence="10">
    <location>
        <begin position="4"/>
        <end position="129"/>
    </location>
</feature>
<evidence type="ECO:0000256" key="6">
    <source>
        <dbReference type="ARBA" id="ARBA00023211"/>
    </source>
</evidence>
<dbReference type="InterPro" id="IPR013644">
    <property type="entry name" value="DXP_reductoisomerase_C"/>
</dbReference>
<feature type="binding site" evidence="9">
    <location>
        <position position="214"/>
    </location>
    <ligand>
        <name>1-deoxy-D-xylulose 5-phosphate</name>
        <dbReference type="ChEBI" id="CHEBI:57792"/>
    </ligand>
</feature>
<keyword evidence="3 9" id="KW-0479">Metal-binding</keyword>
<feature type="binding site" evidence="9">
    <location>
        <position position="121"/>
    </location>
    <ligand>
        <name>NADPH</name>
        <dbReference type="ChEBI" id="CHEBI:57783"/>
    </ligand>
</feature>
<comment type="similarity">
    <text evidence="2 9">Belongs to the DXR family.</text>
</comment>
<dbReference type="PANTHER" id="PTHR30525:SF0">
    <property type="entry name" value="1-DEOXY-D-XYLULOSE 5-PHOSPHATE REDUCTOISOMERASE, CHLOROPLASTIC"/>
    <property type="match status" value="1"/>
</dbReference>
<feature type="binding site" evidence="9">
    <location>
        <position position="13"/>
    </location>
    <ligand>
        <name>NADPH</name>
        <dbReference type="ChEBI" id="CHEBI:57783"/>
    </ligand>
</feature>
<feature type="domain" description="DXP reductoisomerase C-terminal" evidence="12">
    <location>
        <begin position="258"/>
        <end position="374"/>
    </location>
</feature>
<dbReference type="GO" id="GO:0030604">
    <property type="term" value="F:1-deoxy-D-xylulose-5-phosphate reductoisomerase activity"/>
    <property type="evidence" value="ECO:0007669"/>
    <property type="project" value="UniProtKB-EC"/>
</dbReference>
<dbReference type="PIRSF" id="PIRSF006205">
    <property type="entry name" value="Dxp_reductismrs"/>
    <property type="match status" value="1"/>
</dbReference>
<dbReference type="RefSeq" id="WP_194700002.1">
    <property type="nucleotide sequence ID" value="NZ_JADKNH010000001.1"/>
</dbReference>
<evidence type="ECO:0000313" key="14">
    <source>
        <dbReference type="Proteomes" id="UP000614200"/>
    </source>
</evidence>
<evidence type="ECO:0000313" key="13">
    <source>
        <dbReference type="EMBL" id="MBF4691763.1"/>
    </source>
</evidence>
<feature type="binding site" evidence="9">
    <location>
        <position position="36"/>
    </location>
    <ligand>
        <name>NADPH</name>
        <dbReference type="ChEBI" id="CHEBI:57783"/>
    </ligand>
</feature>
<feature type="binding site" evidence="9">
    <location>
        <position position="12"/>
    </location>
    <ligand>
        <name>NADPH</name>
        <dbReference type="ChEBI" id="CHEBI:57783"/>
    </ligand>
</feature>
<accession>A0ABR9ZMS5</accession>
<keyword evidence="6 9" id="KW-0464">Manganese</keyword>
<evidence type="ECO:0000256" key="7">
    <source>
        <dbReference type="ARBA" id="ARBA00023229"/>
    </source>
</evidence>
<reference evidence="13 14" key="1">
    <citation type="submission" date="2020-11" db="EMBL/GenBank/DDBJ databases">
        <title>Fusibacter basophilias sp. nov.</title>
        <authorList>
            <person name="Qiu D."/>
        </authorList>
    </citation>
    <scope>NUCLEOTIDE SEQUENCE [LARGE SCALE GENOMIC DNA]</scope>
    <source>
        <strain evidence="13 14">Q10-2</strain>
    </source>
</reference>
<evidence type="ECO:0000259" key="12">
    <source>
        <dbReference type="Pfam" id="PF13288"/>
    </source>
</evidence>
<feature type="binding site" evidence="9">
    <location>
        <position position="209"/>
    </location>
    <ligand>
        <name>1-deoxy-D-xylulose 5-phosphate</name>
        <dbReference type="ChEBI" id="CHEBI:57792"/>
    </ligand>
</feature>
<organism evidence="13 14">
    <name type="scientific">Fusibacter ferrireducens</name>
    <dbReference type="NCBI Taxonomy" id="2785058"/>
    <lineage>
        <taxon>Bacteria</taxon>
        <taxon>Bacillati</taxon>
        <taxon>Bacillota</taxon>
        <taxon>Clostridia</taxon>
        <taxon>Eubacteriales</taxon>
        <taxon>Eubacteriales Family XII. Incertae Sedis</taxon>
        <taxon>Fusibacter</taxon>
    </lineage>
</organism>
<dbReference type="EMBL" id="JADKNH010000001">
    <property type="protein sequence ID" value="MBF4691763.1"/>
    <property type="molecule type" value="Genomic_DNA"/>
</dbReference>
<dbReference type="Gene3D" id="3.40.50.720">
    <property type="entry name" value="NAD(P)-binding Rossmann-like Domain"/>
    <property type="match status" value="1"/>
</dbReference>
<evidence type="ECO:0000256" key="3">
    <source>
        <dbReference type="ARBA" id="ARBA00022723"/>
    </source>
</evidence>
<comment type="pathway">
    <text evidence="1 9">Isoprenoid biosynthesis; isopentenyl diphosphate biosynthesis via DXP pathway; isopentenyl diphosphate from 1-deoxy-D-xylulose 5-phosphate: step 1/6.</text>
</comment>
<evidence type="ECO:0000259" key="11">
    <source>
        <dbReference type="Pfam" id="PF08436"/>
    </source>
</evidence>
<dbReference type="NCBIfam" id="TIGR00243">
    <property type="entry name" value="Dxr"/>
    <property type="match status" value="1"/>
</dbReference>
<keyword evidence="7 9" id="KW-0414">Isoprene biosynthesis</keyword>
<dbReference type="Gene3D" id="1.10.1740.10">
    <property type="match status" value="1"/>
</dbReference>
<keyword evidence="4 9" id="KW-0521">NADP</keyword>
<feature type="binding site" evidence="9">
    <location>
        <position position="215"/>
    </location>
    <ligand>
        <name>1-deoxy-D-xylulose 5-phosphate</name>
        <dbReference type="ChEBI" id="CHEBI:57792"/>
    </ligand>
</feature>
<dbReference type="HAMAP" id="MF_00183">
    <property type="entry name" value="DXP_reductoisom"/>
    <property type="match status" value="1"/>
</dbReference>
<dbReference type="NCBIfam" id="NF009114">
    <property type="entry name" value="PRK12464.1"/>
    <property type="match status" value="1"/>
</dbReference>
<feature type="binding site" evidence="9">
    <location>
        <position position="202"/>
    </location>
    <ligand>
        <name>NADPH</name>
        <dbReference type="ChEBI" id="CHEBI:57783"/>
    </ligand>
</feature>
<comment type="cofactor">
    <cofactor evidence="9">
        <name>Mg(2+)</name>
        <dbReference type="ChEBI" id="CHEBI:18420"/>
    </cofactor>
    <cofactor evidence="9">
        <name>Mn(2+)</name>
        <dbReference type="ChEBI" id="CHEBI:29035"/>
    </cofactor>
</comment>
<dbReference type="SUPFAM" id="SSF55347">
    <property type="entry name" value="Glyceraldehyde-3-phosphate dehydrogenase-like, C-terminal domain"/>
    <property type="match status" value="1"/>
</dbReference>
<feature type="binding site" evidence="9">
    <location>
        <position position="11"/>
    </location>
    <ligand>
        <name>NADPH</name>
        <dbReference type="ChEBI" id="CHEBI:57783"/>
    </ligand>
</feature>
<feature type="binding site" evidence="9">
    <location>
        <position position="10"/>
    </location>
    <ligand>
        <name>NADPH</name>
        <dbReference type="ChEBI" id="CHEBI:57783"/>
    </ligand>
</feature>
<dbReference type="Pfam" id="PF02670">
    <property type="entry name" value="DXP_reductoisom"/>
    <property type="match status" value="1"/>
</dbReference>
<keyword evidence="9" id="KW-0460">Magnesium</keyword>
<evidence type="ECO:0000256" key="2">
    <source>
        <dbReference type="ARBA" id="ARBA00006825"/>
    </source>
</evidence>
<dbReference type="InterPro" id="IPR036291">
    <property type="entry name" value="NAD(P)-bd_dom_sf"/>
</dbReference>
<protein>
    <recommendedName>
        <fullName evidence="9">1-deoxy-D-xylulose 5-phosphate reductoisomerase</fullName>
        <shortName evidence="9">DXP reductoisomerase</shortName>
        <ecNumber evidence="9">1.1.1.267</ecNumber>
    </recommendedName>
    <alternativeName>
        <fullName evidence="9">1-deoxyxylulose-5-phosphate reductoisomerase</fullName>
    </alternativeName>
    <alternativeName>
        <fullName evidence="9">2-C-methyl-D-erythritol 4-phosphate synthase</fullName>
    </alternativeName>
</protein>
<comment type="catalytic activity">
    <reaction evidence="8">
        <text>2-C-methyl-D-erythritol 4-phosphate + NADP(+) = 1-deoxy-D-xylulose 5-phosphate + NADPH + H(+)</text>
        <dbReference type="Rhea" id="RHEA:13717"/>
        <dbReference type="ChEBI" id="CHEBI:15378"/>
        <dbReference type="ChEBI" id="CHEBI:57783"/>
        <dbReference type="ChEBI" id="CHEBI:57792"/>
        <dbReference type="ChEBI" id="CHEBI:58262"/>
        <dbReference type="ChEBI" id="CHEBI:58349"/>
        <dbReference type="EC" id="1.1.1.267"/>
    </reaction>
    <physiologicalReaction direction="right-to-left" evidence="8">
        <dbReference type="Rhea" id="RHEA:13719"/>
    </physiologicalReaction>
</comment>
<dbReference type="PANTHER" id="PTHR30525">
    <property type="entry name" value="1-DEOXY-D-XYLULOSE 5-PHOSPHATE REDUCTOISOMERASE"/>
    <property type="match status" value="1"/>
</dbReference>